<proteinExistence type="predicted"/>
<dbReference type="EMBL" id="KQ420694">
    <property type="protein sequence ID" value="KOF79585.1"/>
    <property type="molecule type" value="Genomic_DNA"/>
</dbReference>
<protein>
    <submittedName>
        <fullName evidence="1">Uncharacterized protein</fullName>
    </submittedName>
</protein>
<reference evidence="1" key="1">
    <citation type="submission" date="2015-07" db="EMBL/GenBank/DDBJ databases">
        <title>MeaNS - Measles Nucleotide Surveillance Program.</title>
        <authorList>
            <person name="Tran T."/>
            <person name="Druce J."/>
        </authorList>
    </citation>
    <scope>NUCLEOTIDE SEQUENCE</scope>
    <source>
        <strain evidence="1">UCB-OBI-ISO-001</strain>
        <tissue evidence="1">Gonad</tissue>
    </source>
</reference>
<organism evidence="1">
    <name type="scientific">Octopus bimaculoides</name>
    <name type="common">California two-spotted octopus</name>
    <dbReference type="NCBI Taxonomy" id="37653"/>
    <lineage>
        <taxon>Eukaryota</taxon>
        <taxon>Metazoa</taxon>
        <taxon>Spiralia</taxon>
        <taxon>Lophotrochozoa</taxon>
        <taxon>Mollusca</taxon>
        <taxon>Cephalopoda</taxon>
        <taxon>Coleoidea</taxon>
        <taxon>Octopodiformes</taxon>
        <taxon>Octopoda</taxon>
        <taxon>Incirrata</taxon>
        <taxon>Octopodidae</taxon>
        <taxon>Octopus</taxon>
    </lineage>
</organism>
<accession>A0A0L8GSK0</accession>
<sequence length="89" mass="9817">MILYEQKTVELTRNGSLIVQFKIIFRIIVTQPEPDKPAVPEIKLDISMIIKVLNSTSSKSILSITSILEVELVTVGTTAAPPQTTGMYL</sequence>
<evidence type="ECO:0000313" key="1">
    <source>
        <dbReference type="EMBL" id="KOF79585.1"/>
    </source>
</evidence>
<dbReference type="AlphaFoldDB" id="A0A0L8GSK0"/>
<gene>
    <name evidence="1" type="ORF">OCBIM_22029248mg</name>
</gene>
<name>A0A0L8GSK0_OCTBM</name>